<name>A0ABN7T0A7_OIKDI</name>
<protein>
    <submittedName>
        <fullName evidence="1">Oidioi.mRNA.OKI2018_I69.chr2.g4040.t1.cds</fullName>
    </submittedName>
</protein>
<dbReference type="EMBL" id="OU015567">
    <property type="protein sequence ID" value="CAG5109514.1"/>
    <property type="molecule type" value="Genomic_DNA"/>
</dbReference>
<gene>
    <name evidence="1" type="ORF">OKIOD_LOCUS12805</name>
</gene>
<sequence>MDFVKKLRSGEIQIDLVDSTDVYRLGDVYFRDAAKYTHADFEFELTKQVAKDTPWAFKNGVATKHMGSDDVQVILNGIKNVKWIEAKRRDWCLLTGSTAIVPLENMDFPEHHIMCVAEAKTFWKAPANPNA</sequence>
<proteinExistence type="predicted"/>
<evidence type="ECO:0000313" key="1">
    <source>
        <dbReference type="EMBL" id="CAG5109514.1"/>
    </source>
</evidence>
<accession>A0ABN7T0A7</accession>
<reference evidence="1 2" key="1">
    <citation type="submission" date="2021-04" db="EMBL/GenBank/DDBJ databases">
        <authorList>
            <person name="Bliznina A."/>
        </authorList>
    </citation>
    <scope>NUCLEOTIDE SEQUENCE [LARGE SCALE GENOMIC DNA]</scope>
</reference>
<keyword evidence="2" id="KW-1185">Reference proteome</keyword>
<dbReference type="Proteomes" id="UP001158576">
    <property type="component" value="Chromosome 2"/>
</dbReference>
<organism evidence="1 2">
    <name type="scientific">Oikopleura dioica</name>
    <name type="common">Tunicate</name>
    <dbReference type="NCBI Taxonomy" id="34765"/>
    <lineage>
        <taxon>Eukaryota</taxon>
        <taxon>Metazoa</taxon>
        <taxon>Chordata</taxon>
        <taxon>Tunicata</taxon>
        <taxon>Appendicularia</taxon>
        <taxon>Copelata</taxon>
        <taxon>Oikopleuridae</taxon>
        <taxon>Oikopleura</taxon>
    </lineage>
</organism>
<evidence type="ECO:0000313" key="2">
    <source>
        <dbReference type="Proteomes" id="UP001158576"/>
    </source>
</evidence>